<dbReference type="AlphaFoldDB" id="A0A0P6VQR7"/>
<sequence>MSEIIRIGVDLAKLVFQMHGVDAADRALLRRQVKRAQFIGFLAQLPPCLVVMEACGSAHHWARRIAALGHEVRLVPAAYVKPYVKRNKNDAIDAEAICEAGGRASMRFVPVKSAEAQAVGMLHGTRQLMVKMRTMQVNALRGHLAEFGLIAAKGIEKLPVLAALVEETPADALPEIARSSLRALLGGIHRLDEEIAGLEAELKAWHRGNEVSRRLAEIPGIGLMTATALAVRVVDPGLFRNGRDLAAWVGLTPRQDSTGGRTRLGRITKAGDALLRRLLMLGATSLIRSLKTSDSALGRWVRALLARRPPKVVAIALANKLARIAWVVMARGEPFDPRRLEAAAGAA</sequence>
<evidence type="ECO:0000256" key="1">
    <source>
        <dbReference type="SAM" id="Coils"/>
    </source>
</evidence>
<dbReference type="EMBL" id="LJYW01000001">
    <property type="protein sequence ID" value="KPL54170.1"/>
    <property type="molecule type" value="Genomic_DNA"/>
</dbReference>
<keyword evidence="5" id="KW-1185">Reference proteome</keyword>
<name>A0A0P6VQR7_9HYPH</name>
<dbReference type="InterPro" id="IPR002525">
    <property type="entry name" value="Transp_IS110-like_N"/>
</dbReference>
<gene>
    <name evidence="4" type="ORF">ABB55_19750</name>
</gene>
<proteinExistence type="predicted"/>
<evidence type="ECO:0000259" key="2">
    <source>
        <dbReference type="Pfam" id="PF01548"/>
    </source>
</evidence>
<accession>A0A0P6VQR7</accession>
<feature type="domain" description="Transposase IS110-like N-terminal" evidence="2">
    <location>
        <begin position="7"/>
        <end position="146"/>
    </location>
</feature>
<comment type="caution">
    <text evidence="4">The sequence shown here is derived from an EMBL/GenBank/DDBJ whole genome shotgun (WGS) entry which is preliminary data.</text>
</comment>
<dbReference type="GO" id="GO:0003677">
    <property type="term" value="F:DNA binding"/>
    <property type="evidence" value="ECO:0007669"/>
    <property type="project" value="InterPro"/>
</dbReference>
<dbReference type="GO" id="GO:0006313">
    <property type="term" value="P:DNA transposition"/>
    <property type="evidence" value="ECO:0007669"/>
    <property type="project" value="InterPro"/>
</dbReference>
<reference evidence="4 5" key="1">
    <citation type="submission" date="2015-09" db="EMBL/GenBank/DDBJ databases">
        <authorList>
            <person name="Jackson K.R."/>
            <person name="Lunt B.L."/>
            <person name="Fisher J.N.B."/>
            <person name="Gardner A.V."/>
            <person name="Bailey M.E."/>
            <person name="Deus L.M."/>
            <person name="Earl A.S."/>
            <person name="Gibby P.D."/>
            <person name="Hartmann K.A."/>
            <person name="Liu J.E."/>
            <person name="Manci A.M."/>
            <person name="Nielsen D.A."/>
            <person name="Solomon M.B."/>
            <person name="Breakwell D.P."/>
            <person name="Burnett S.H."/>
            <person name="Grose J.H."/>
        </authorList>
    </citation>
    <scope>NUCLEOTIDE SEQUENCE [LARGE SCALE GENOMIC DNA]</scope>
    <source>
        <strain evidence="4 5">16</strain>
    </source>
</reference>
<protein>
    <submittedName>
        <fullName evidence="4">Transposase</fullName>
    </submittedName>
</protein>
<feature type="domain" description="Transposase IS116/IS110/IS902 C-terminal" evidence="3">
    <location>
        <begin position="213"/>
        <end position="289"/>
    </location>
</feature>
<dbReference type="GO" id="GO:0004803">
    <property type="term" value="F:transposase activity"/>
    <property type="evidence" value="ECO:0007669"/>
    <property type="project" value="InterPro"/>
</dbReference>
<dbReference type="Pfam" id="PF02371">
    <property type="entry name" value="Transposase_20"/>
    <property type="match status" value="1"/>
</dbReference>
<dbReference type="Proteomes" id="UP000048984">
    <property type="component" value="Unassembled WGS sequence"/>
</dbReference>
<dbReference type="STRING" id="665126.ABB55_19750"/>
<keyword evidence="1" id="KW-0175">Coiled coil</keyword>
<dbReference type="RefSeq" id="WP_054360338.1">
    <property type="nucleotide sequence ID" value="NZ_LJYW01000001.1"/>
</dbReference>
<evidence type="ECO:0000313" key="4">
    <source>
        <dbReference type="EMBL" id="KPL54170.1"/>
    </source>
</evidence>
<evidence type="ECO:0000313" key="5">
    <source>
        <dbReference type="Proteomes" id="UP000048984"/>
    </source>
</evidence>
<dbReference type="PANTHER" id="PTHR33055:SF3">
    <property type="entry name" value="PUTATIVE TRANSPOSASE FOR IS117-RELATED"/>
    <property type="match status" value="1"/>
</dbReference>
<feature type="coiled-coil region" evidence="1">
    <location>
        <begin position="181"/>
        <end position="208"/>
    </location>
</feature>
<dbReference type="NCBIfam" id="NF033542">
    <property type="entry name" value="transpos_IS110"/>
    <property type="match status" value="1"/>
</dbReference>
<dbReference type="PANTHER" id="PTHR33055">
    <property type="entry name" value="TRANSPOSASE FOR INSERTION SEQUENCE ELEMENT IS1111A"/>
    <property type="match status" value="1"/>
</dbReference>
<dbReference type="InterPro" id="IPR047650">
    <property type="entry name" value="Transpos_IS110"/>
</dbReference>
<organism evidence="4 5">
    <name type="scientific">Prosthecodimorpha hirschii</name>
    <dbReference type="NCBI Taxonomy" id="665126"/>
    <lineage>
        <taxon>Bacteria</taxon>
        <taxon>Pseudomonadati</taxon>
        <taxon>Pseudomonadota</taxon>
        <taxon>Alphaproteobacteria</taxon>
        <taxon>Hyphomicrobiales</taxon>
        <taxon>Ancalomicrobiaceae</taxon>
        <taxon>Prosthecodimorpha</taxon>
    </lineage>
</organism>
<dbReference type="InterPro" id="IPR003346">
    <property type="entry name" value="Transposase_20"/>
</dbReference>
<dbReference type="Pfam" id="PF01548">
    <property type="entry name" value="DEDD_Tnp_IS110"/>
    <property type="match status" value="1"/>
</dbReference>
<evidence type="ECO:0000259" key="3">
    <source>
        <dbReference type="Pfam" id="PF02371"/>
    </source>
</evidence>
<reference evidence="4 5" key="2">
    <citation type="submission" date="2015-10" db="EMBL/GenBank/DDBJ databases">
        <title>Draft Genome Sequence of Prosthecomicrobium hirschii ATCC 27832.</title>
        <authorList>
            <person name="Daniel J."/>
            <person name="Givan S.A."/>
            <person name="Brun Y.V."/>
            <person name="Brown P.J."/>
        </authorList>
    </citation>
    <scope>NUCLEOTIDE SEQUENCE [LARGE SCALE GENOMIC DNA]</scope>
    <source>
        <strain evidence="4 5">16</strain>
    </source>
</reference>